<evidence type="ECO:0000313" key="2">
    <source>
        <dbReference type="EnsemblMetazoa" id="SCAU008231-PA"/>
    </source>
</evidence>
<dbReference type="Proteomes" id="UP000095300">
    <property type="component" value="Unassembled WGS sequence"/>
</dbReference>
<dbReference type="VEuPathDB" id="VectorBase:SCAU008231"/>
<gene>
    <name evidence="2" type="primary">106081452</name>
</gene>
<organism evidence="2 3">
    <name type="scientific">Stomoxys calcitrans</name>
    <name type="common">Stable fly</name>
    <name type="synonym">Conops calcitrans</name>
    <dbReference type="NCBI Taxonomy" id="35570"/>
    <lineage>
        <taxon>Eukaryota</taxon>
        <taxon>Metazoa</taxon>
        <taxon>Ecdysozoa</taxon>
        <taxon>Arthropoda</taxon>
        <taxon>Hexapoda</taxon>
        <taxon>Insecta</taxon>
        <taxon>Pterygota</taxon>
        <taxon>Neoptera</taxon>
        <taxon>Endopterygota</taxon>
        <taxon>Diptera</taxon>
        <taxon>Brachycera</taxon>
        <taxon>Muscomorpha</taxon>
        <taxon>Muscoidea</taxon>
        <taxon>Muscidae</taxon>
        <taxon>Stomoxys</taxon>
    </lineage>
</organism>
<protein>
    <submittedName>
        <fullName evidence="2">Uncharacterized protein</fullName>
    </submittedName>
</protein>
<dbReference type="AlphaFoldDB" id="A0A1I8PI16"/>
<keyword evidence="1" id="KW-0812">Transmembrane</keyword>
<proteinExistence type="predicted"/>
<keyword evidence="1" id="KW-1133">Transmembrane helix</keyword>
<keyword evidence="3" id="KW-1185">Reference proteome</keyword>
<feature type="transmembrane region" description="Helical" evidence="1">
    <location>
        <begin position="20"/>
        <end position="39"/>
    </location>
</feature>
<name>A0A1I8PI16_STOCA</name>
<reference evidence="2" key="1">
    <citation type="submission" date="2020-05" db="UniProtKB">
        <authorList>
            <consortium name="EnsemblMetazoa"/>
        </authorList>
    </citation>
    <scope>IDENTIFICATION</scope>
    <source>
        <strain evidence="2">USDA</strain>
    </source>
</reference>
<evidence type="ECO:0000256" key="1">
    <source>
        <dbReference type="SAM" id="Phobius"/>
    </source>
</evidence>
<sequence length="155" mass="18369">MIITPSLIGGWDKLELWDHTPALLIALLVMVCTMEVVLWKMTNSLFTRSNHFIEHAADYTGSDEYEDENIYYEHLSNDYDRMVYQRQREQQRQMQNQTTSSSEGHQQLQQYSNSLQQQYRYLTEVDEDDDDYSITPSRNFYPGHNSGTGVFRFFN</sequence>
<keyword evidence="1" id="KW-0472">Membrane</keyword>
<dbReference type="OrthoDB" id="10072397at2759"/>
<accession>A0A1I8PI16</accession>
<dbReference type="EnsemblMetazoa" id="SCAU008231-RA">
    <property type="protein sequence ID" value="SCAU008231-PA"/>
    <property type="gene ID" value="SCAU008231"/>
</dbReference>
<evidence type="ECO:0000313" key="3">
    <source>
        <dbReference type="Proteomes" id="UP000095300"/>
    </source>
</evidence>